<dbReference type="Gene3D" id="2.60.40.1120">
    <property type="entry name" value="Carboxypeptidase-like, regulatory domain"/>
    <property type="match status" value="1"/>
</dbReference>
<dbReference type="GO" id="GO:0015344">
    <property type="term" value="F:siderophore uptake transmembrane transporter activity"/>
    <property type="evidence" value="ECO:0007669"/>
    <property type="project" value="TreeGrafter"/>
</dbReference>
<dbReference type="KEGG" id="abac:LuPra_00705"/>
<keyword evidence="11" id="KW-0732">Signal</keyword>
<evidence type="ECO:0000259" key="13">
    <source>
        <dbReference type="Pfam" id="PF07715"/>
    </source>
</evidence>
<dbReference type="EMBL" id="CP015136">
    <property type="protein sequence ID" value="AMY07532.1"/>
    <property type="molecule type" value="Genomic_DNA"/>
</dbReference>
<dbReference type="InterPro" id="IPR000531">
    <property type="entry name" value="Beta-barrel_TonB"/>
</dbReference>
<dbReference type="PROSITE" id="PS52016">
    <property type="entry name" value="TONB_DEPENDENT_REC_3"/>
    <property type="match status" value="1"/>
</dbReference>
<dbReference type="GO" id="GO:0044718">
    <property type="term" value="P:siderophore transmembrane transport"/>
    <property type="evidence" value="ECO:0007669"/>
    <property type="project" value="TreeGrafter"/>
</dbReference>
<evidence type="ECO:0000256" key="9">
    <source>
        <dbReference type="RuleBase" id="RU003357"/>
    </source>
</evidence>
<dbReference type="STRING" id="1855912.LuPra_00705"/>
<organism evidence="14 15">
    <name type="scientific">Luteitalea pratensis</name>
    <dbReference type="NCBI Taxonomy" id="1855912"/>
    <lineage>
        <taxon>Bacteria</taxon>
        <taxon>Pseudomonadati</taxon>
        <taxon>Acidobacteriota</taxon>
        <taxon>Vicinamibacteria</taxon>
        <taxon>Vicinamibacterales</taxon>
        <taxon>Vicinamibacteraceae</taxon>
        <taxon>Luteitalea</taxon>
    </lineage>
</organism>
<name>A0A143PG24_LUTPR</name>
<dbReference type="Gene3D" id="2.40.170.20">
    <property type="entry name" value="TonB-dependent receptor, beta-barrel domain"/>
    <property type="match status" value="1"/>
</dbReference>
<accession>A0A143PG24</accession>
<gene>
    <name evidence="14" type="ORF">LuPra_00705</name>
</gene>
<feature type="domain" description="TonB-dependent receptor plug" evidence="13">
    <location>
        <begin position="138"/>
        <end position="240"/>
    </location>
</feature>
<keyword evidence="3 8" id="KW-1134">Transmembrane beta strand</keyword>
<dbReference type="Pfam" id="PF07715">
    <property type="entry name" value="Plug"/>
    <property type="match status" value="1"/>
</dbReference>
<feature type="signal peptide" evidence="11">
    <location>
        <begin position="1"/>
        <end position="32"/>
    </location>
</feature>
<dbReference type="OrthoDB" id="9795928at2"/>
<dbReference type="InterPro" id="IPR037066">
    <property type="entry name" value="Plug_dom_sf"/>
</dbReference>
<keyword evidence="2 8" id="KW-0813">Transport</keyword>
<dbReference type="SUPFAM" id="SSF49464">
    <property type="entry name" value="Carboxypeptidase regulatory domain-like"/>
    <property type="match status" value="1"/>
</dbReference>
<keyword evidence="14" id="KW-0675">Receptor</keyword>
<dbReference type="AlphaFoldDB" id="A0A143PG24"/>
<dbReference type="SUPFAM" id="SSF56935">
    <property type="entry name" value="Porins"/>
    <property type="match status" value="1"/>
</dbReference>
<dbReference type="InterPro" id="IPR008969">
    <property type="entry name" value="CarboxyPept-like_regulatory"/>
</dbReference>
<dbReference type="RefSeq" id="WP_110169474.1">
    <property type="nucleotide sequence ID" value="NZ_CP015136.1"/>
</dbReference>
<dbReference type="GO" id="GO:0009279">
    <property type="term" value="C:cell outer membrane"/>
    <property type="evidence" value="ECO:0007669"/>
    <property type="project" value="UniProtKB-SubCell"/>
</dbReference>
<keyword evidence="4 8" id="KW-0812">Transmembrane</keyword>
<proteinExistence type="inferred from homology"/>
<dbReference type="PANTHER" id="PTHR30069:SF40">
    <property type="entry name" value="TONB-DEPENDENT RECEPTOR NMB0964-RELATED"/>
    <property type="match status" value="1"/>
</dbReference>
<keyword evidence="15" id="KW-1185">Reference proteome</keyword>
<evidence type="ECO:0000313" key="15">
    <source>
        <dbReference type="Proteomes" id="UP000076079"/>
    </source>
</evidence>
<dbReference type="PANTHER" id="PTHR30069">
    <property type="entry name" value="TONB-DEPENDENT OUTER MEMBRANE RECEPTOR"/>
    <property type="match status" value="1"/>
</dbReference>
<evidence type="ECO:0000313" key="14">
    <source>
        <dbReference type="EMBL" id="AMY07532.1"/>
    </source>
</evidence>
<evidence type="ECO:0000256" key="5">
    <source>
        <dbReference type="ARBA" id="ARBA00023077"/>
    </source>
</evidence>
<keyword evidence="7 8" id="KW-0998">Cell outer membrane</keyword>
<evidence type="ECO:0000256" key="6">
    <source>
        <dbReference type="ARBA" id="ARBA00023136"/>
    </source>
</evidence>
<sequence length="750" mass="80307" precursor="true">MFFGFTTRCGRISDPPAVLFFLALLWATPGVAQPAAPSATPEVQGRVVAGETKTPLPGVTVTIEGRPAVAVTDENGAFSIAAPPAAIVHLKATAPGFLPVRVEVNTGAGPAPLELVMQDDLHYAESVTVGPAPRDPFESYQPTSVLSGQELSLKSEGSLGGLLKNEPGVSERSLGPGPSRPVIRGQDGDRVLVLQNSQRTGDLSSQSGDHGVTINPAAASQVEVVRGPATLLYGANAIGGLVNVISNQIPTQAVTRTIGNTQVDLATNGGEAAVAGDLTVGNGKWAMNLGGSGRRSSDYETPEGSVENTQSRGAFASVGVSRTSQNAYLGAGVQIDDTKYGVPVIEEGAITLTPRRQVYGVRGEARNLSGFFTSARGSFAYHRYRHEELVGNIVGTEFRNDLVDVDVRATHREIGNMTGTVGVSGYARTFDSIGEEALSPKVEQDVYSAFSYQEVTWPHATLQFGGRFDHAGYSPEGGLRARNFNNVSFSLGSLFRPNEKSTLAVSFARAARNPALEELYFYGLHAGNFSFEIGNENLDSEVAYGLDVSYRARLSRLSAEVTYFNNRIDNYIFRSPVDGADFAARFGAATSGDATMPDETLPIIEFLGRDARLQGVEAHADVDVTAGLHLELGMDTVHGSLRDSDEPLPRIPPVRFIGGMQYHRDALQVGGQVVSALEQDRVYGSETTTPGYTTLRLFGAYSLQAGRLLHTFSARLDNVTDELYRNHLSLVKDLVPEMGRNFRVVWSVKF</sequence>
<reference evidence="14 15" key="1">
    <citation type="journal article" date="2016" name="Genome Announc.">
        <title>First Complete Genome Sequence of a Subdivision 6 Acidobacterium Strain.</title>
        <authorList>
            <person name="Huang S."/>
            <person name="Vieira S."/>
            <person name="Bunk B."/>
            <person name="Riedel T."/>
            <person name="Sproer C."/>
            <person name="Overmann J."/>
        </authorList>
    </citation>
    <scope>NUCLEOTIDE SEQUENCE [LARGE SCALE GENOMIC DNA]</scope>
    <source>
        <strain evidence="15">DSM 100886 HEG_-6_39</strain>
    </source>
</reference>
<evidence type="ECO:0000256" key="2">
    <source>
        <dbReference type="ARBA" id="ARBA00022448"/>
    </source>
</evidence>
<feature type="domain" description="TonB-dependent receptor-like beta-barrel" evidence="12">
    <location>
        <begin position="358"/>
        <end position="719"/>
    </location>
</feature>
<keyword evidence="6 8" id="KW-0472">Membrane</keyword>
<comment type="similarity">
    <text evidence="8 9">Belongs to the TonB-dependent receptor family.</text>
</comment>
<feature type="chain" id="PRO_5007511312" evidence="11">
    <location>
        <begin position="33"/>
        <end position="750"/>
    </location>
</feature>
<comment type="subcellular location">
    <subcellularLocation>
        <location evidence="1 8">Cell outer membrane</location>
        <topology evidence="1 8">Multi-pass membrane protein</topology>
    </subcellularLocation>
</comment>
<evidence type="ECO:0000256" key="8">
    <source>
        <dbReference type="PROSITE-ProRule" id="PRU01360"/>
    </source>
</evidence>
<dbReference type="Proteomes" id="UP000076079">
    <property type="component" value="Chromosome"/>
</dbReference>
<evidence type="ECO:0000256" key="11">
    <source>
        <dbReference type="SAM" id="SignalP"/>
    </source>
</evidence>
<keyword evidence="5 9" id="KW-0798">TonB box</keyword>
<evidence type="ECO:0000259" key="12">
    <source>
        <dbReference type="Pfam" id="PF00593"/>
    </source>
</evidence>
<dbReference type="Pfam" id="PF13715">
    <property type="entry name" value="CarbopepD_reg_2"/>
    <property type="match status" value="1"/>
</dbReference>
<reference evidence="15" key="2">
    <citation type="submission" date="2016-04" db="EMBL/GenBank/DDBJ databases">
        <title>First Complete Genome Sequence of a Subdivision 6 Acidobacterium.</title>
        <authorList>
            <person name="Huang S."/>
            <person name="Vieira S."/>
            <person name="Bunk B."/>
            <person name="Riedel T."/>
            <person name="Sproeer C."/>
            <person name="Overmann J."/>
        </authorList>
    </citation>
    <scope>NUCLEOTIDE SEQUENCE [LARGE SCALE GENOMIC DNA]</scope>
    <source>
        <strain evidence="15">DSM 100886 HEG_-6_39</strain>
    </source>
</reference>
<dbReference type="InterPro" id="IPR036942">
    <property type="entry name" value="Beta-barrel_TonB_sf"/>
</dbReference>
<protein>
    <submittedName>
        <fullName evidence="14">Putative TonB-dependent receptor</fullName>
    </submittedName>
</protein>
<dbReference type="InterPro" id="IPR039426">
    <property type="entry name" value="TonB-dep_rcpt-like"/>
</dbReference>
<evidence type="ECO:0000256" key="4">
    <source>
        <dbReference type="ARBA" id="ARBA00022692"/>
    </source>
</evidence>
<dbReference type="Gene3D" id="2.170.130.10">
    <property type="entry name" value="TonB-dependent receptor, plug domain"/>
    <property type="match status" value="1"/>
</dbReference>
<dbReference type="Pfam" id="PF00593">
    <property type="entry name" value="TonB_dep_Rec_b-barrel"/>
    <property type="match status" value="1"/>
</dbReference>
<evidence type="ECO:0000256" key="1">
    <source>
        <dbReference type="ARBA" id="ARBA00004571"/>
    </source>
</evidence>
<feature type="region of interest" description="Disordered" evidence="10">
    <location>
        <begin position="158"/>
        <end position="186"/>
    </location>
</feature>
<evidence type="ECO:0000256" key="7">
    <source>
        <dbReference type="ARBA" id="ARBA00023237"/>
    </source>
</evidence>
<evidence type="ECO:0000256" key="3">
    <source>
        <dbReference type="ARBA" id="ARBA00022452"/>
    </source>
</evidence>
<dbReference type="InterPro" id="IPR012910">
    <property type="entry name" value="Plug_dom"/>
</dbReference>
<evidence type="ECO:0000256" key="10">
    <source>
        <dbReference type="SAM" id="MobiDB-lite"/>
    </source>
</evidence>